<feature type="compositionally biased region" description="Low complexity" evidence="6">
    <location>
        <begin position="141"/>
        <end position="157"/>
    </location>
</feature>
<evidence type="ECO:0000313" key="10">
    <source>
        <dbReference type="Proteomes" id="UP001141552"/>
    </source>
</evidence>
<dbReference type="InterPro" id="IPR039391">
    <property type="entry name" value="Phytocyanin-like"/>
</dbReference>
<feature type="signal peptide" evidence="7">
    <location>
        <begin position="1"/>
        <end position="24"/>
    </location>
</feature>
<dbReference type="Gene3D" id="2.60.40.420">
    <property type="entry name" value="Cupredoxins - blue copper proteins"/>
    <property type="match status" value="1"/>
</dbReference>
<proteinExistence type="predicted"/>
<evidence type="ECO:0000256" key="3">
    <source>
        <dbReference type="ARBA" id="ARBA00022982"/>
    </source>
</evidence>
<dbReference type="EMBL" id="JAKUCV010001414">
    <property type="protein sequence ID" value="KAJ4846491.1"/>
    <property type="molecule type" value="Genomic_DNA"/>
</dbReference>
<dbReference type="GO" id="GO:0009055">
    <property type="term" value="F:electron transfer activity"/>
    <property type="evidence" value="ECO:0007669"/>
    <property type="project" value="InterPro"/>
</dbReference>
<feature type="chain" id="PRO_5040190530" description="Phytocyanin domain-containing protein" evidence="7">
    <location>
        <begin position="25"/>
        <end position="187"/>
    </location>
</feature>
<dbReference type="PANTHER" id="PTHR33021">
    <property type="entry name" value="BLUE COPPER PROTEIN"/>
    <property type="match status" value="1"/>
</dbReference>
<keyword evidence="2" id="KW-0479">Metal-binding</keyword>
<evidence type="ECO:0000256" key="4">
    <source>
        <dbReference type="ARBA" id="ARBA00023008"/>
    </source>
</evidence>
<keyword evidence="7" id="KW-0732">Signal</keyword>
<keyword evidence="1" id="KW-0813">Transport</keyword>
<dbReference type="GO" id="GO:0005886">
    <property type="term" value="C:plasma membrane"/>
    <property type="evidence" value="ECO:0007669"/>
    <property type="project" value="TreeGrafter"/>
</dbReference>
<feature type="region of interest" description="Disordered" evidence="6">
    <location>
        <begin position="126"/>
        <end position="157"/>
    </location>
</feature>
<dbReference type="OrthoDB" id="581242at2759"/>
<dbReference type="SUPFAM" id="SSF49503">
    <property type="entry name" value="Cupredoxins"/>
    <property type="match status" value="1"/>
</dbReference>
<feature type="domain" description="Phytocyanin" evidence="8">
    <location>
        <begin position="25"/>
        <end position="123"/>
    </location>
</feature>
<evidence type="ECO:0000256" key="6">
    <source>
        <dbReference type="SAM" id="MobiDB-lite"/>
    </source>
</evidence>
<dbReference type="Pfam" id="PF02298">
    <property type="entry name" value="Cu_bind_like"/>
    <property type="match status" value="1"/>
</dbReference>
<gene>
    <name evidence="9" type="ORF">Tsubulata_039977</name>
</gene>
<organism evidence="9 10">
    <name type="scientific">Turnera subulata</name>
    <dbReference type="NCBI Taxonomy" id="218843"/>
    <lineage>
        <taxon>Eukaryota</taxon>
        <taxon>Viridiplantae</taxon>
        <taxon>Streptophyta</taxon>
        <taxon>Embryophyta</taxon>
        <taxon>Tracheophyta</taxon>
        <taxon>Spermatophyta</taxon>
        <taxon>Magnoliopsida</taxon>
        <taxon>eudicotyledons</taxon>
        <taxon>Gunneridae</taxon>
        <taxon>Pentapetalae</taxon>
        <taxon>rosids</taxon>
        <taxon>fabids</taxon>
        <taxon>Malpighiales</taxon>
        <taxon>Passifloraceae</taxon>
        <taxon>Turnera</taxon>
    </lineage>
</organism>
<sequence>QFLMANPVMITLFVILALSLTCNAANHIVGDTSGWDISTDLDTWAQDKRFVVGDSLVFQYSTSHSVDEVTKQDFDSCNTGNALKSYSNGNTTIPLTKAGTRYFVCGNQLHCLGGMKLQVNVESNGANSPVAAPEAQPGDNTVTNPSSKSNNPSSVVPTSSGFIYSERDSLVVAIPGLVAAILLMLQF</sequence>
<protein>
    <recommendedName>
        <fullName evidence="8">Phytocyanin domain-containing protein</fullName>
    </recommendedName>
</protein>
<reference evidence="9" key="2">
    <citation type="journal article" date="2023" name="Plants (Basel)">
        <title>Annotation of the Turnera subulata (Passifloraceae) Draft Genome Reveals the S-Locus Evolved after the Divergence of Turneroideae from Passifloroideae in a Stepwise Manner.</title>
        <authorList>
            <person name="Henning P.M."/>
            <person name="Roalson E.H."/>
            <person name="Mir W."/>
            <person name="McCubbin A.G."/>
            <person name="Shore J.S."/>
        </authorList>
    </citation>
    <scope>NUCLEOTIDE SEQUENCE</scope>
    <source>
        <strain evidence="9">F60SS</strain>
    </source>
</reference>
<dbReference type="GO" id="GO:0046872">
    <property type="term" value="F:metal ion binding"/>
    <property type="evidence" value="ECO:0007669"/>
    <property type="project" value="UniProtKB-KW"/>
</dbReference>
<evidence type="ECO:0000256" key="7">
    <source>
        <dbReference type="SAM" id="SignalP"/>
    </source>
</evidence>
<dbReference type="Proteomes" id="UP001141552">
    <property type="component" value="Unassembled WGS sequence"/>
</dbReference>
<keyword evidence="4" id="KW-0186">Copper</keyword>
<comment type="caution">
    <text evidence="9">The sequence shown here is derived from an EMBL/GenBank/DDBJ whole genome shotgun (WGS) entry which is preliminary data.</text>
</comment>
<dbReference type="AlphaFoldDB" id="A0A9Q0GB62"/>
<feature type="non-terminal residue" evidence="9">
    <location>
        <position position="1"/>
    </location>
</feature>
<dbReference type="InterPro" id="IPR003245">
    <property type="entry name" value="Phytocyanin_dom"/>
</dbReference>
<dbReference type="FunFam" id="2.60.40.420:FF:000003">
    <property type="entry name" value="Blue copper"/>
    <property type="match status" value="1"/>
</dbReference>
<name>A0A9Q0GB62_9ROSI</name>
<dbReference type="InterPro" id="IPR008972">
    <property type="entry name" value="Cupredoxin"/>
</dbReference>
<evidence type="ECO:0000256" key="2">
    <source>
        <dbReference type="ARBA" id="ARBA00022723"/>
    </source>
</evidence>
<dbReference type="PROSITE" id="PS51485">
    <property type="entry name" value="PHYTOCYANIN"/>
    <property type="match status" value="1"/>
</dbReference>
<evidence type="ECO:0000313" key="9">
    <source>
        <dbReference type="EMBL" id="KAJ4846491.1"/>
    </source>
</evidence>
<dbReference type="PANTHER" id="PTHR33021:SF70">
    <property type="entry name" value="PHYTOCYANIN DOMAIN-CONTAINING PROTEIN"/>
    <property type="match status" value="1"/>
</dbReference>
<evidence type="ECO:0000259" key="8">
    <source>
        <dbReference type="PROSITE" id="PS51485"/>
    </source>
</evidence>
<dbReference type="CDD" id="cd04216">
    <property type="entry name" value="Phytocyanin"/>
    <property type="match status" value="1"/>
</dbReference>
<keyword evidence="10" id="KW-1185">Reference proteome</keyword>
<reference evidence="9" key="1">
    <citation type="submission" date="2022-02" db="EMBL/GenBank/DDBJ databases">
        <authorList>
            <person name="Henning P.M."/>
            <person name="McCubbin A.G."/>
            <person name="Shore J.S."/>
        </authorList>
    </citation>
    <scope>NUCLEOTIDE SEQUENCE</scope>
    <source>
        <strain evidence="9">F60SS</strain>
        <tissue evidence="9">Leaves</tissue>
    </source>
</reference>
<keyword evidence="3" id="KW-0249">Electron transport</keyword>
<evidence type="ECO:0000256" key="1">
    <source>
        <dbReference type="ARBA" id="ARBA00022448"/>
    </source>
</evidence>
<keyword evidence="5" id="KW-0325">Glycoprotein</keyword>
<evidence type="ECO:0000256" key="5">
    <source>
        <dbReference type="ARBA" id="ARBA00023180"/>
    </source>
</evidence>
<accession>A0A9Q0GB62</accession>